<proteinExistence type="predicted"/>
<reference evidence="1" key="1">
    <citation type="submission" date="2023-05" db="EMBL/GenBank/DDBJ databases">
        <authorList>
            <person name="Stuckert A."/>
        </authorList>
    </citation>
    <scope>NUCLEOTIDE SEQUENCE</scope>
</reference>
<comment type="caution">
    <text evidence="1">The sequence shown here is derived from an EMBL/GenBank/DDBJ whole genome shotgun (WGS) entry which is preliminary data.</text>
</comment>
<gene>
    <name evidence="1" type="ORF">SPARVUS_LOCUS10759929</name>
</gene>
<dbReference type="Proteomes" id="UP001162483">
    <property type="component" value="Unassembled WGS sequence"/>
</dbReference>
<evidence type="ECO:0000313" key="2">
    <source>
        <dbReference type="Proteomes" id="UP001162483"/>
    </source>
</evidence>
<organism evidence="1 2">
    <name type="scientific">Staurois parvus</name>
    <dbReference type="NCBI Taxonomy" id="386267"/>
    <lineage>
        <taxon>Eukaryota</taxon>
        <taxon>Metazoa</taxon>
        <taxon>Chordata</taxon>
        <taxon>Craniata</taxon>
        <taxon>Vertebrata</taxon>
        <taxon>Euteleostomi</taxon>
        <taxon>Amphibia</taxon>
        <taxon>Batrachia</taxon>
        <taxon>Anura</taxon>
        <taxon>Neobatrachia</taxon>
        <taxon>Ranoidea</taxon>
        <taxon>Ranidae</taxon>
        <taxon>Staurois</taxon>
    </lineage>
</organism>
<protein>
    <submittedName>
        <fullName evidence="1">Uncharacterized protein</fullName>
    </submittedName>
</protein>
<evidence type="ECO:0000313" key="1">
    <source>
        <dbReference type="EMBL" id="CAI9588538.1"/>
    </source>
</evidence>
<name>A0ABN9EUV2_9NEOB</name>
<dbReference type="EMBL" id="CATNWA010015961">
    <property type="protein sequence ID" value="CAI9588538.1"/>
    <property type="molecule type" value="Genomic_DNA"/>
</dbReference>
<keyword evidence="2" id="KW-1185">Reference proteome</keyword>
<accession>A0ABN9EUV2</accession>
<sequence length="75" mass="8933">MHSPKKKKNSQAVHTKLSMCNLAPKALSYQQMDWRLENRIKHRFYTMQRINPLCSKVSITSMLYCMQRHILLLLV</sequence>